<accession>A0AAD5QNX0</accession>
<name>A0AAD5QNX0_PARTN</name>
<evidence type="ECO:0000313" key="2">
    <source>
        <dbReference type="Proteomes" id="UP001196413"/>
    </source>
</evidence>
<protein>
    <submittedName>
        <fullName evidence="1">Uncharacterized protein</fullName>
    </submittedName>
</protein>
<gene>
    <name evidence="1" type="ORF">KIN20_013611</name>
</gene>
<dbReference type="Proteomes" id="UP001196413">
    <property type="component" value="Unassembled WGS sequence"/>
</dbReference>
<organism evidence="1 2">
    <name type="scientific">Parelaphostrongylus tenuis</name>
    <name type="common">Meningeal worm</name>
    <dbReference type="NCBI Taxonomy" id="148309"/>
    <lineage>
        <taxon>Eukaryota</taxon>
        <taxon>Metazoa</taxon>
        <taxon>Ecdysozoa</taxon>
        <taxon>Nematoda</taxon>
        <taxon>Chromadorea</taxon>
        <taxon>Rhabditida</taxon>
        <taxon>Rhabditina</taxon>
        <taxon>Rhabditomorpha</taxon>
        <taxon>Strongyloidea</taxon>
        <taxon>Metastrongylidae</taxon>
        <taxon>Parelaphostrongylus</taxon>
    </lineage>
</organism>
<evidence type="ECO:0000313" key="1">
    <source>
        <dbReference type="EMBL" id="KAJ1356005.1"/>
    </source>
</evidence>
<dbReference type="AlphaFoldDB" id="A0AAD5QNX0"/>
<sequence>MDNEDRGWIEGAHARKKIYVKSSLLGRYRYLFEKYQSSRYDVQLTQRNEKNYWVTYKQEENTVRGISGKKIKHIDLPYVYIGHSMIMENNMKEELDRRKAAWAELKLLSGGTGQTTIINSVLIFSTQQSSQCCVMQQRRVLIPQ</sequence>
<reference evidence="1" key="1">
    <citation type="submission" date="2021-06" db="EMBL/GenBank/DDBJ databases">
        <title>Parelaphostrongylus tenuis whole genome reference sequence.</title>
        <authorList>
            <person name="Garwood T.J."/>
            <person name="Larsen P.A."/>
            <person name="Fountain-Jones N.M."/>
            <person name="Garbe J.R."/>
            <person name="Macchietto M.G."/>
            <person name="Kania S.A."/>
            <person name="Gerhold R.W."/>
            <person name="Richards J.E."/>
            <person name="Wolf T.M."/>
        </authorList>
    </citation>
    <scope>NUCLEOTIDE SEQUENCE</scope>
    <source>
        <strain evidence="1">MNPRO001-30</strain>
        <tissue evidence="1">Meninges</tissue>
    </source>
</reference>
<proteinExistence type="predicted"/>
<dbReference type="EMBL" id="JAHQIW010002655">
    <property type="protein sequence ID" value="KAJ1356005.1"/>
    <property type="molecule type" value="Genomic_DNA"/>
</dbReference>
<keyword evidence="2" id="KW-1185">Reference proteome</keyword>
<comment type="caution">
    <text evidence="1">The sequence shown here is derived from an EMBL/GenBank/DDBJ whole genome shotgun (WGS) entry which is preliminary data.</text>
</comment>